<protein>
    <submittedName>
        <fullName evidence="2">Uncharacterized protein</fullName>
    </submittedName>
</protein>
<dbReference type="Proteomes" id="UP000827721">
    <property type="component" value="Unassembled WGS sequence"/>
</dbReference>
<reference evidence="2 3" key="1">
    <citation type="submission" date="2021-02" db="EMBL/GenBank/DDBJ databases">
        <title>Plant Genome Project.</title>
        <authorList>
            <person name="Zhang R.-G."/>
        </authorList>
    </citation>
    <scope>NUCLEOTIDE SEQUENCE [LARGE SCALE GENOMIC DNA]</scope>
    <source>
        <tissue evidence="2">Leaves</tissue>
    </source>
</reference>
<feature type="region of interest" description="Disordered" evidence="1">
    <location>
        <begin position="1"/>
        <end position="111"/>
    </location>
</feature>
<accession>A0ABQ8IE47</accession>
<evidence type="ECO:0000313" key="3">
    <source>
        <dbReference type="Proteomes" id="UP000827721"/>
    </source>
</evidence>
<comment type="caution">
    <text evidence="2">The sequence shown here is derived from an EMBL/GenBank/DDBJ whole genome shotgun (WGS) entry which is preliminary data.</text>
</comment>
<evidence type="ECO:0000313" key="2">
    <source>
        <dbReference type="EMBL" id="KAH7574966.1"/>
    </source>
</evidence>
<feature type="compositionally biased region" description="Basic and acidic residues" evidence="1">
    <location>
        <begin position="19"/>
        <end position="35"/>
    </location>
</feature>
<gene>
    <name evidence="2" type="ORF">JRO89_XS02G0027400</name>
</gene>
<organism evidence="2 3">
    <name type="scientific">Xanthoceras sorbifolium</name>
    <dbReference type="NCBI Taxonomy" id="99658"/>
    <lineage>
        <taxon>Eukaryota</taxon>
        <taxon>Viridiplantae</taxon>
        <taxon>Streptophyta</taxon>
        <taxon>Embryophyta</taxon>
        <taxon>Tracheophyta</taxon>
        <taxon>Spermatophyta</taxon>
        <taxon>Magnoliopsida</taxon>
        <taxon>eudicotyledons</taxon>
        <taxon>Gunneridae</taxon>
        <taxon>Pentapetalae</taxon>
        <taxon>rosids</taxon>
        <taxon>malvids</taxon>
        <taxon>Sapindales</taxon>
        <taxon>Sapindaceae</taxon>
        <taxon>Xanthoceroideae</taxon>
        <taxon>Xanthoceras</taxon>
    </lineage>
</organism>
<keyword evidence="3" id="KW-1185">Reference proteome</keyword>
<dbReference type="EMBL" id="JAFEMO010000002">
    <property type="protein sequence ID" value="KAH7574966.1"/>
    <property type="molecule type" value="Genomic_DNA"/>
</dbReference>
<sequence>MAEEDCEEKEKWNQLVSSKIEEEKKEGKNGDDAVVRRCSKASPGDDSASISTVSDVGGGGRGCSGPVRAGRQEDEEREEIQRIVWQFEAEEREDDRAHQGQSRGPQEQFDDEDVEWFIENIARMVQLMFKQTKAKS</sequence>
<name>A0ABQ8IE47_9ROSI</name>
<evidence type="ECO:0000256" key="1">
    <source>
        <dbReference type="SAM" id="MobiDB-lite"/>
    </source>
</evidence>
<proteinExistence type="predicted"/>